<evidence type="ECO:0000313" key="8">
    <source>
        <dbReference type="EMBL" id="KAJ8035346.1"/>
    </source>
</evidence>
<feature type="domain" description="B box-type" evidence="7">
    <location>
        <begin position="94"/>
        <end position="141"/>
    </location>
</feature>
<dbReference type="SUPFAM" id="SSF50969">
    <property type="entry name" value="YVTN repeat-like/Quinoprotein amine dehydrogenase"/>
    <property type="match status" value="1"/>
</dbReference>
<dbReference type="SMART" id="SM00184">
    <property type="entry name" value="RING"/>
    <property type="match status" value="1"/>
</dbReference>
<dbReference type="PANTHER" id="PTHR25462">
    <property type="entry name" value="BONUS, ISOFORM C-RELATED"/>
    <property type="match status" value="1"/>
</dbReference>
<evidence type="ECO:0000259" key="6">
    <source>
        <dbReference type="PROSITE" id="PS50089"/>
    </source>
</evidence>
<dbReference type="InterPro" id="IPR011044">
    <property type="entry name" value="Quino_amine_DH_bsu"/>
</dbReference>
<dbReference type="InterPro" id="IPR047153">
    <property type="entry name" value="TRIM45/56/19-like"/>
</dbReference>
<dbReference type="EMBL" id="JAIZAY010000010">
    <property type="protein sequence ID" value="KAJ8035346.1"/>
    <property type="molecule type" value="Genomic_DNA"/>
</dbReference>
<dbReference type="AlphaFoldDB" id="A0A9Q1BZK5"/>
<dbReference type="InterPro" id="IPR000315">
    <property type="entry name" value="Znf_B-box"/>
</dbReference>
<feature type="coiled-coil region" evidence="5">
    <location>
        <begin position="304"/>
        <end position="338"/>
    </location>
</feature>
<evidence type="ECO:0000259" key="7">
    <source>
        <dbReference type="PROSITE" id="PS50119"/>
    </source>
</evidence>
<keyword evidence="5" id="KW-0175">Coiled coil</keyword>
<dbReference type="PANTHER" id="PTHR25462:SF291">
    <property type="entry name" value="E3 UBIQUITIN-PROTEIN LIGASE TRIM45"/>
    <property type="match status" value="1"/>
</dbReference>
<dbReference type="Proteomes" id="UP001152320">
    <property type="component" value="Chromosome 10"/>
</dbReference>
<dbReference type="InterPro" id="IPR027370">
    <property type="entry name" value="Znf-RING_euk"/>
</dbReference>
<keyword evidence="3" id="KW-0862">Zinc</keyword>
<dbReference type="InterPro" id="IPR017907">
    <property type="entry name" value="Znf_RING_CS"/>
</dbReference>
<organism evidence="8 9">
    <name type="scientific">Holothuria leucospilota</name>
    <name type="common">Black long sea cucumber</name>
    <name type="synonym">Mertensiothuria leucospilota</name>
    <dbReference type="NCBI Taxonomy" id="206669"/>
    <lineage>
        <taxon>Eukaryota</taxon>
        <taxon>Metazoa</taxon>
        <taxon>Echinodermata</taxon>
        <taxon>Eleutherozoa</taxon>
        <taxon>Echinozoa</taxon>
        <taxon>Holothuroidea</taxon>
        <taxon>Aspidochirotacea</taxon>
        <taxon>Aspidochirotida</taxon>
        <taxon>Holothuriidae</taxon>
        <taxon>Holothuria</taxon>
    </lineage>
</organism>
<proteinExistence type="predicted"/>
<dbReference type="InterPro" id="IPR001841">
    <property type="entry name" value="Znf_RING"/>
</dbReference>
<dbReference type="PROSITE" id="PS50089">
    <property type="entry name" value="ZF_RING_2"/>
    <property type="match status" value="1"/>
</dbReference>
<evidence type="ECO:0000256" key="2">
    <source>
        <dbReference type="ARBA" id="ARBA00022771"/>
    </source>
</evidence>
<evidence type="ECO:0000256" key="1">
    <source>
        <dbReference type="ARBA" id="ARBA00022723"/>
    </source>
</evidence>
<keyword evidence="9" id="KW-1185">Reference proteome</keyword>
<evidence type="ECO:0000256" key="5">
    <source>
        <dbReference type="SAM" id="Coils"/>
    </source>
</evidence>
<evidence type="ECO:0000256" key="4">
    <source>
        <dbReference type="PROSITE-ProRule" id="PRU00024"/>
    </source>
</evidence>
<name>A0A9Q1BZK5_HOLLE</name>
<dbReference type="InterPro" id="IPR013083">
    <property type="entry name" value="Znf_RING/FYVE/PHD"/>
</dbReference>
<sequence>MASSRSWLEDIDDEFCKCPICRQIFDKPKYLPCLHRFCSLCLKLLIVGHQGSLHCPECDEEFTVPKNGVDELKPDCFMENIVRYIKLVESFENNRTRECFGCSKLVKVTSYCFRCNDFLCKECERSHLLNKSLQEHQSRTLAMVGNTEKKATLAQVFAAMESTYCSCTPKKSFSLCNDTGQNHLPFYWFEHEVNIDCIRQPKQGDYFNKRIMLDEIKFLAQFKDNFYKMPFRLKRTKEMLESNVRDLSGNLLSKYEKEVQKRKERIEELKEKALLGKTAADKGDKIFDGSRKEEKHKVHDSVEVSEIEEEIKTLFEEYERLSKKLESKKNENERLILEISKQVRITIKQFNNFEITAESILCSNSNWVLVHCLSWSSSEIITVSRSLRSKMIEEFPKLETLSHVTFNDPKTPFLFLSSEVEVPTLSATGTCIDHSALVPLSSEHVRVHGFNDRHKGKLFIINDRESNDPKALIKMFRGGTYLSGINLRDCNMPRDRYYNGPYNCDAITSDKIVTLFHRNAVTMYNVSDISNITSKKLTWTEEADCKVSVPCFAVDHVNKTVYLPNNGTPYVYVLDEDLKHLRTLRLPLRITPRDMILKGDYLIICDESREAYAFLFRGLDGVLMFQFEKPSDISIHSVTSVCTDKRGFIYILWKSYDLNKAFVSQYSQCGHHLLKTTEIAQGFDRLRIRETQQGEQLLVWSILNKIYCHDLVI</sequence>
<dbReference type="Pfam" id="PF13445">
    <property type="entry name" value="zf-RING_UBOX"/>
    <property type="match status" value="1"/>
</dbReference>
<comment type="caution">
    <text evidence="8">The sequence shown here is derived from an EMBL/GenBank/DDBJ whole genome shotgun (WGS) entry which is preliminary data.</text>
</comment>
<dbReference type="GO" id="GO:0008270">
    <property type="term" value="F:zinc ion binding"/>
    <property type="evidence" value="ECO:0007669"/>
    <property type="project" value="UniProtKB-KW"/>
</dbReference>
<dbReference type="SUPFAM" id="SSF57850">
    <property type="entry name" value="RING/U-box"/>
    <property type="match status" value="1"/>
</dbReference>
<gene>
    <name evidence="8" type="ORF">HOLleu_22543</name>
</gene>
<dbReference type="Gene3D" id="3.30.40.10">
    <property type="entry name" value="Zinc/RING finger domain, C3HC4 (zinc finger)"/>
    <property type="match status" value="1"/>
</dbReference>
<dbReference type="OrthoDB" id="8062037at2759"/>
<feature type="domain" description="RING-type" evidence="6">
    <location>
        <begin position="18"/>
        <end position="59"/>
    </location>
</feature>
<keyword evidence="1" id="KW-0479">Metal-binding</keyword>
<evidence type="ECO:0000256" key="3">
    <source>
        <dbReference type="ARBA" id="ARBA00022833"/>
    </source>
</evidence>
<evidence type="ECO:0000313" key="9">
    <source>
        <dbReference type="Proteomes" id="UP001152320"/>
    </source>
</evidence>
<protein>
    <submittedName>
        <fullName evidence="8">E3 ubiquitin-protein ligase TRIM56</fullName>
    </submittedName>
</protein>
<accession>A0A9Q1BZK5</accession>
<dbReference type="PROSITE" id="PS00518">
    <property type="entry name" value="ZF_RING_1"/>
    <property type="match status" value="1"/>
</dbReference>
<dbReference type="PROSITE" id="PS50119">
    <property type="entry name" value="ZF_BBOX"/>
    <property type="match status" value="1"/>
</dbReference>
<keyword evidence="2 4" id="KW-0863">Zinc-finger</keyword>
<reference evidence="8" key="1">
    <citation type="submission" date="2021-10" db="EMBL/GenBank/DDBJ databases">
        <title>Tropical sea cucumber genome reveals ecological adaptation and Cuvierian tubules defense mechanism.</title>
        <authorList>
            <person name="Chen T."/>
        </authorList>
    </citation>
    <scope>NUCLEOTIDE SEQUENCE</scope>
    <source>
        <strain evidence="8">Nanhai2018</strain>
        <tissue evidence="8">Muscle</tissue>
    </source>
</reference>
<dbReference type="GO" id="GO:0061630">
    <property type="term" value="F:ubiquitin protein ligase activity"/>
    <property type="evidence" value="ECO:0007669"/>
    <property type="project" value="TreeGrafter"/>
</dbReference>